<sequence length="231" mass="24480">MMGARGTGGDFRLRNAWVIAGCYALSAVVVFVVGVAGGAVAPSAASTLVLVLVAAHGAVMLALTVGFLRYWDVGWLELGVRRPTSRLWHVVWQVPLVLVGLVVLQELTFSVFHLGGVDDPTQATSHLGAAGSGTQAVASVLGIVILAPLWEELFFRGYLQEALRRRWNTPVAIIVSGLAFGLVHLTPLLAIYHCALGMVLGWLRSFHGNVWAGLILHMVVNGLVTAATLAA</sequence>
<dbReference type="EMBL" id="JAKGSI010000004">
    <property type="protein sequence ID" value="MCF4007343.1"/>
    <property type="molecule type" value="Genomic_DNA"/>
</dbReference>
<feature type="domain" description="CAAX prenyl protease 2/Lysostaphin resistance protein A-like" evidence="2">
    <location>
        <begin position="136"/>
        <end position="222"/>
    </location>
</feature>
<feature type="transmembrane region" description="Helical" evidence="1">
    <location>
        <begin position="210"/>
        <end position="230"/>
    </location>
</feature>
<evidence type="ECO:0000259" key="2">
    <source>
        <dbReference type="Pfam" id="PF02517"/>
    </source>
</evidence>
<reference evidence="3" key="1">
    <citation type="submission" date="2022-01" db="EMBL/GenBank/DDBJ databases">
        <title>Corynebacterium sp. nov isolated from isolated from the feces of the greater white-fronted geese (Anser albifrons) at Poyang Lake, PR China.</title>
        <authorList>
            <person name="Liu Q."/>
        </authorList>
    </citation>
    <scope>NUCLEOTIDE SEQUENCE</scope>
    <source>
        <strain evidence="3">JCM 32435</strain>
    </source>
</reference>
<dbReference type="Pfam" id="PF02517">
    <property type="entry name" value="Rce1-like"/>
    <property type="match status" value="1"/>
</dbReference>
<gene>
    <name evidence="3" type="ORF">L1O03_09190</name>
</gene>
<evidence type="ECO:0000313" key="4">
    <source>
        <dbReference type="Proteomes" id="UP001139336"/>
    </source>
</evidence>
<dbReference type="PANTHER" id="PTHR36435">
    <property type="entry name" value="SLR1288 PROTEIN"/>
    <property type="match status" value="1"/>
</dbReference>
<proteinExistence type="predicted"/>
<evidence type="ECO:0000256" key="1">
    <source>
        <dbReference type="SAM" id="Phobius"/>
    </source>
</evidence>
<organism evidence="3 4">
    <name type="scientific">Corynebacterium uropygiale</name>
    <dbReference type="NCBI Taxonomy" id="1775911"/>
    <lineage>
        <taxon>Bacteria</taxon>
        <taxon>Bacillati</taxon>
        <taxon>Actinomycetota</taxon>
        <taxon>Actinomycetes</taxon>
        <taxon>Mycobacteriales</taxon>
        <taxon>Corynebacteriaceae</taxon>
        <taxon>Corynebacterium</taxon>
    </lineage>
</organism>
<dbReference type="RefSeq" id="WP_236119479.1">
    <property type="nucleotide sequence ID" value="NZ_JAKGSI010000004.1"/>
</dbReference>
<dbReference type="Proteomes" id="UP001139336">
    <property type="component" value="Unassembled WGS sequence"/>
</dbReference>
<dbReference type="GO" id="GO:0004175">
    <property type="term" value="F:endopeptidase activity"/>
    <property type="evidence" value="ECO:0007669"/>
    <property type="project" value="UniProtKB-ARBA"/>
</dbReference>
<feature type="transmembrane region" description="Helical" evidence="1">
    <location>
        <begin position="16"/>
        <end position="41"/>
    </location>
</feature>
<feature type="transmembrane region" description="Helical" evidence="1">
    <location>
        <begin position="91"/>
        <end position="115"/>
    </location>
</feature>
<dbReference type="GO" id="GO:0080120">
    <property type="term" value="P:CAAX-box protein maturation"/>
    <property type="evidence" value="ECO:0007669"/>
    <property type="project" value="UniProtKB-ARBA"/>
</dbReference>
<dbReference type="InterPro" id="IPR003675">
    <property type="entry name" value="Rce1/LyrA-like_dom"/>
</dbReference>
<feature type="transmembrane region" description="Helical" evidence="1">
    <location>
        <begin position="48"/>
        <end position="71"/>
    </location>
</feature>
<name>A0A9X1QT56_9CORY</name>
<keyword evidence="3" id="KW-0482">Metalloprotease</keyword>
<comment type="caution">
    <text evidence="3">The sequence shown here is derived from an EMBL/GenBank/DDBJ whole genome shotgun (WGS) entry which is preliminary data.</text>
</comment>
<keyword evidence="3" id="KW-0378">Hydrolase</keyword>
<accession>A0A9X1QT56</accession>
<keyword evidence="3" id="KW-0645">Protease</keyword>
<dbReference type="InterPro" id="IPR052710">
    <property type="entry name" value="CAAX_protease"/>
</dbReference>
<dbReference type="GO" id="GO:0008237">
    <property type="term" value="F:metallopeptidase activity"/>
    <property type="evidence" value="ECO:0007669"/>
    <property type="project" value="UniProtKB-KW"/>
</dbReference>
<evidence type="ECO:0000313" key="3">
    <source>
        <dbReference type="EMBL" id="MCF4007343.1"/>
    </source>
</evidence>
<keyword evidence="1" id="KW-1133">Transmembrane helix</keyword>
<dbReference type="AlphaFoldDB" id="A0A9X1QT56"/>
<feature type="transmembrane region" description="Helical" evidence="1">
    <location>
        <begin position="127"/>
        <end position="150"/>
    </location>
</feature>
<dbReference type="PANTHER" id="PTHR36435:SF1">
    <property type="entry name" value="CAAX AMINO TERMINAL PROTEASE FAMILY PROTEIN"/>
    <property type="match status" value="1"/>
</dbReference>
<keyword evidence="1" id="KW-0472">Membrane</keyword>
<protein>
    <submittedName>
        <fullName evidence="3">CPBP family intramembrane metalloprotease</fullName>
    </submittedName>
</protein>
<keyword evidence="1" id="KW-0812">Transmembrane</keyword>
<feature type="transmembrane region" description="Helical" evidence="1">
    <location>
        <begin position="170"/>
        <end position="203"/>
    </location>
</feature>
<keyword evidence="4" id="KW-1185">Reference proteome</keyword>